<name>A0AAN2PF54_9BACI</name>
<comment type="caution">
    <text evidence="1">The sequence shown here is derived from an EMBL/GenBank/DDBJ whole genome shotgun (WGS) entry which is preliminary data.</text>
</comment>
<organism evidence="1 2">
    <name type="scientific">Peribacillus simplex</name>
    <dbReference type="NCBI Taxonomy" id="1478"/>
    <lineage>
        <taxon>Bacteria</taxon>
        <taxon>Bacillati</taxon>
        <taxon>Bacillota</taxon>
        <taxon>Bacilli</taxon>
        <taxon>Bacillales</taxon>
        <taxon>Bacillaceae</taxon>
        <taxon>Peribacillus</taxon>
    </lineage>
</organism>
<dbReference type="PANTHER" id="PTHR40051:SF1">
    <property type="entry name" value="YOLD-LIKE FAMILY PROTEIN"/>
    <property type="match status" value="1"/>
</dbReference>
<dbReference type="InterPro" id="IPR014962">
    <property type="entry name" value="YolD"/>
</dbReference>
<accession>A0AAN2PF54</accession>
<evidence type="ECO:0000313" key="1">
    <source>
        <dbReference type="EMBL" id="CEG31472.1"/>
    </source>
</evidence>
<dbReference type="AlphaFoldDB" id="A0AAN2PF54"/>
<evidence type="ECO:0000313" key="2">
    <source>
        <dbReference type="Proteomes" id="UP000182110"/>
    </source>
</evidence>
<dbReference type="Pfam" id="PF08863">
    <property type="entry name" value="YolD"/>
    <property type="match status" value="1"/>
</dbReference>
<reference evidence="1 2" key="1">
    <citation type="journal article" date="2014" name="Genome Announc.">
        <title>Genome Sequence of Bacillus simplex Strain P558, Isolated from a Human Fecal Sample.</title>
        <authorList>
            <person name="Croce O."/>
            <person name="Hugon P."/>
            <person name="Lagier J.C."/>
            <person name="Bibi F."/>
            <person name="Robert C."/>
            <person name="Azhar E.I."/>
            <person name="Raoult D."/>
            <person name="Fournier P.E."/>
        </authorList>
    </citation>
    <scope>NUCLEOTIDE SEQUENCE [LARGE SCALE GENOMIC DNA]</scope>
    <source>
        <strain evidence="1 2">P558</strain>
    </source>
</reference>
<proteinExistence type="predicted"/>
<dbReference type="EMBL" id="CCXW01000001">
    <property type="protein sequence ID" value="CEG31472.1"/>
    <property type="molecule type" value="Genomic_DNA"/>
</dbReference>
<gene>
    <name evidence="1" type="ORF">BN1180_01616</name>
</gene>
<dbReference type="Proteomes" id="UP000182110">
    <property type="component" value="Unassembled WGS sequence"/>
</dbReference>
<keyword evidence="2" id="KW-1185">Reference proteome</keyword>
<dbReference type="RefSeq" id="WP_072272626.1">
    <property type="nucleotide sequence ID" value="NZ_CCXW01000001.1"/>
</dbReference>
<protein>
    <submittedName>
        <fullName evidence="1">YolD-like protein</fullName>
    </submittedName>
</protein>
<dbReference type="PANTHER" id="PTHR40051">
    <property type="entry name" value="IG HYPOTHETICAL 15966"/>
    <property type="match status" value="1"/>
</dbReference>
<sequence>MSIKDRGKLKWQPALMLPEYVKLLNHVNKDYYRQVKPILDEYQLEEFENKIHSAMEFASPVKFTVWEDGFDWEYTGMIHRLDQFKKLIHLELENENGHIIRVKFEDLVAVEVRE</sequence>